<organism evidence="3 4">
    <name type="scientific">Burkholderia savannae</name>
    <dbReference type="NCBI Taxonomy" id="1637837"/>
    <lineage>
        <taxon>Bacteria</taxon>
        <taxon>Pseudomonadati</taxon>
        <taxon>Pseudomonadota</taxon>
        <taxon>Betaproteobacteria</taxon>
        <taxon>Burkholderiales</taxon>
        <taxon>Burkholderiaceae</taxon>
        <taxon>Burkholderia</taxon>
        <taxon>pseudomallei group</taxon>
    </lineage>
</organism>
<keyword evidence="2" id="KW-0812">Transmembrane</keyword>
<feature type="region of interest" description="Disordered" evidence="1">
    <location>
        <begin position="100"/>
        <end position="176"/>
    </location>
</feature>
<sequence>MFPSSTVWQDSKIAQIGRAFALTWSPSFSLAAKALSAVVFTVVLFRNRRKMAGSSYGVSAIFVVRFRNQFRSSYMKARSEFSHLLQGASFMQNRQRAEAQGLSQRMTSAYHRAARVSEDGDNAEPSKESQPPKREQSEADRTIDQMRRAYNKGLGLPEDDGVEHDEGSGETHQDKV</sequence>
<feature type="compositionally biased region" description="Basic and acidic residues" evidence="1">
    <location>
        <begin position="164"/>
        <end position="176"/>
    </location>
</feature>
<keyword evidence="4" id="KW-1185">Reference proteome</keyword>
<name>A0ABR5TFL8_9BURK</name>
<reference evidence="3 4" key="1">
    <citation type="submission" date="2015-11" db="EMBL/GenBank/DDBJ databases">
        <authorList>
            <person name="Sahl J."/>
            <person name="Wagner D."/>
            <person name="Keim P."/>
        </authorList>
    </citation>
    <scope>NUCLEOTIDE SEQUENCE [LARGE SCALE GENOMIC DNA]</scope>
    <source>
        <strain evidence="3 4">BDU18</strain>
    </source>
</reference>
<evidence type="ECO:0000256" key="2">
    <source>
        <dbReference type="SAM" id="Phobius"/>
    </source>
</evidence>
<evidence type="ECO:0000313" key="3">
    <source>
        <dbReference type="EMBL" id="KWZ43728.1"/>
    </source>
</evidence>
<keyword evidence="2" id="KW-0472">Membrane</keyword>
<evidence type="ECO:0000256" key="1">
    <source>
        <dbReference type="SAM" id="MobiDB-lite"/>
    </source>
</evidence>
<comment type="caution">
    <text evidence="3">The sequence shown here is derived from an EMBL/GenBank/DDBJ whole genome shotgun (WGS) entry which is preliminary data.</text>
</comment>
<dbReference type="Proteomes" id="UP000070255">
    <property type="component" value="Unassembled WGS sequence"/>
</dbReference>
<keyword evidence="2" id="KW-1133">Transmembrane helix</keyword>
<protein>
    <submittedName>
        <fullName evidence="3">Uncharacterized protein</fullName>
    </submittedName>
</protein>
<dbReference type="RefSeq" id="WP_060822005.1">
    <property type="nucleotide sequence ID" value="NZ_LNJQ01000001.1"/>
</dbReference>
<accession>A0ABR5TFL8</accession>
<evidence type="ECO:0000313" key="4">
    <source>
        <dbReference type="Proteomes" id="UP000070255"/>
    </source>
</evidence>
<dbReference type="EMBL" id="LNJQ01000001">
    <property type="protein sequence ID" value="KWZ43728.1"/>
    <property type="molecule type" value="Genomic_DNA"/>
</dbReference>
<proteinExistence type="predicted"/>
<gene>
    <name evidence="3" type="ORF">WS72_13260</name>
</gene>
<feature type="compositionally biased region" description="Basic and acidic residues" evidence="1">
    <location>
        <begin position="124"/>
        <end position="147"/>
    </location>
</feature>
<feature type="transmembrane region" description="Helical" evidence="2">
    <location>
        <begin position="27"/>
        <end position="45"/>
    </location>
</feature>